<dbReference type="InterPro" id="IPR001019">
    <property type="entry name" value="Gprotein_alpha_su"/>
</dbReference>
<keyword evidence="4 8" id="KW-0547">Nucleotide-binding</keyword>
<dbReference type="EMBL" id="JABDTM020028022">
    <property type="protein sequence ID" value="KAH0809608.1"/>
    <property type="molecule type" value="Genomic_DNA"/>
</dbReference>
<sequence>MFGCGSKPVIDEEEYEHDQRFSKATKLLLLGTGESGKTTIIKQMKILHISGFSNEEKKQKIPYIKQNIHESIHDIVGNMDKLDPPVQLENPDNQASAEFILNLGSKEPSDYTEEYFEHVKKLWSDDGVQKAFQRSNEYQLIDSAQHFLDRVDDIKRPDYIPTTLDILFCRIRTTSISEIEFSVPVPKRYGGGSVNFLMYDVGGQRGERRKWIQVFDKGINAILFIIAASDFDQNLREDESKNRLQEALKVFQDISGSRFLRDAGMIVFLNKQDLFQRKIEQGRKLEKYFPEYSNFQDTSKSEFDRAKAFLTKKITASETKRI</sequence>
<comment type="subunit">
    <text evidence="2 10">G proteins are composed of 3 units; alpha, beta and gamma. The alpha chain contains the guanine nucleotide binding site.</text>
</comment>
<keyword evidence="7 10" id="KW-0807">Transducer</keyword>
<dbReference type="GO" id="GO:0031683">
    <property type="term" value="F:G-protein beta/gamma-subunit complex binding"/>
    <property type="evidence" value="ECO:0007669"/>
    <property type="project" value="UniProtKB-UniRule"/>
</dbReference>
<evidence type="ECO:0000313" key="11">
    <source>
        <dbReference type="EMBL" id="KAH0809608.1"/>
    </source>
</evidence>
<evidence type="ECO:0000256" key="6">
    <source>
        <dbReference type="ARBA" id="ARBA00023134"/>
    </source>
</evidence>
<accession>A0A8J6H7S2</accession>
<dbReference type="SUPFAM" id="SSF52540">
    <property type="entry name" value="P-loop containing nucleoside triphosphate hydrolases"/>
    <property type="match status" value="1"/>
</dbReference>
<evidence type="ECO:0000256" key="10">
    <source>
        <dbReference type="RuleBase" id="RU369121"/>
    </source>
</evidence>
<dbReference type="InterPro" id="IPR027417">
    <property type="entry name" value="P-loop_NTPase"/>
</dbReference>
<dbReference type="AlphaFoldDB" id="A0A8J6H7S2"/>
<feature type="binding site" evidence="9">
    <location>
        <position position="173"/>
    </location>
    <ligand>
        <name>Mg(2+)</name>
        <dbReference type="ChEBI" id="CHEBI:18420"/>
    </ligand>
</feature>
<evidence type="ECO:0000256" key="9">
    <source>
        <dbReference type="PIRSR" id="PIRSR601019-2"/>
    </source>
</evidence>
<reference evidence="11" key="1">
    <citation type="journal article" date="2020" name="J Insects Food Feed">
        <title>The yellow mealworm (Tenebrio molitor) genome: a resource for the emerging insects as food and feed industry.</title>
        <authorList>
            <person name="Eriksson T."/>
            <person name="Andere A."/>
            <person name="Kelstrup H."/>
            <person name="Emery V."/>
            <person name="Picard C."/>
        </authorList>
    </citation>
    <scope>NUCLEOTIDE SEQUENCE</scope>
    <source>
        <strain evidence="11">Stoneville</strain>
        <tissue evidence="11">Whole head</tissue>
    </source>
</reference>
<dbReference type="GO" id="GO:0005525">
    <property type="term" value="F:GTP binding"/>
    <property type="evidence" value="ECO:0007669"/>
    <property type="project" value="UniProtKB-UniRule"/>
</dbReference>
<comment type="similarity">
    <text evidence="1 10">Belongs to the G-alpha family. G(s) subfamily.</text>
</comment>
<dbReference type="GO" id="GO:0007191">
    <property type="term" value="P:adenylate cyclase-activating dopamine receptor signaling pathway"/>
    <property type="evidence" value="ECO:0007669"/>
    <property type="project" value="TreeGrafter"/>
</dbReference>
<evidence type="ECO:0000256" key="2">
    <source>
        <dbReference type="ARBA" id="ARBA00011356"/>
    </source>
</evidence>
<protein>
    <recommendedName>
        <fullName evidence="10">Guanine nucleotide-binding protein G(s) subunit alpha</fullName>
    </recommendedName>
    <alternativeName>
        <fullName evidence="10">Adenylate cyclase-stimulating G alpha protein</fullName>
    </alternativeName>
</protein>
<feature type="binding site" evidence="8">
    <location>
        <begin position="200"/>
        <end position="204"/>
    </location>
    <ligand>
        <name>GTP</name>
        <dbReference type="ChEBI" id="CHEBI:37565"/>
    </ligand>
</feature>
<evidence type="ECO:0000256" key="8">
    <source>
        <dbReference type="PIRSR" id="PIRSR601019-1"/>
    </source>
</evidence>
<keyword evidence="10" id="KW-1003">Cell membrane</keyword>
<dbReference type="PROSITE" id="PS51882">
    <property type="entry name" value="G_ALPHA"/>
    <property type="match status" value="1"/>
</dbReference>
<proteinExistence type="inferred from homology"/>
<feature type="binding site" evidence="8">
    <location>
        <begin position="34"/>
        <end position="39"/>
    </location>
    <ligand>
        <name>GTP</name>
        <dbReference type="ChEBI" id="CHEBI:37565"/>
    </ligand>
</feature>
<dbReference type="PRINTS" id="PR00443">
    <property type="entry name" value="GPROTEINAS"/>
</dbReference>
<reference evidence="11" key="2">
    <citation type="submission" date="2021-08" db="EMBL/GenBank/DDBJ databases">
        <authorList>
            <person name="Eriksson T."/>
        </authorList>
    </citation>
    <scope>NUCLEOTIDE SEQUENCE</scope>
    <source>
        <strain evidence="11">Stoneville</strain>
        <tissue evidence="11">Whole head</tissue>
    </source>
</reference>
<dbReference type="Proteomes" id="UP000719412">
    <property type="component" value="Unassembled WGS sequence"/>
</dbReference>
<dbReference type="SMART" id="SM00275">
    <property type="entry name" value="G_alpha"/>
    <property type="match status" value="1"/>
</dbReference>
<keyword evidence="12" id="KW-1185">Reference proteome</keyword>
<dbReference type="InterPro" id="IPR000367">
    <property type="entry name" value="Gprotein_alpha_S"/>
</dbReference>
<dbReference type="PANTHER" id="PTHR10218:SF367">
    <property type="entry name" value="GUANINE NUCLEOTIDE-BINDING PROTEIN G(F) SUBUNIT ALPHA"/>
    <property type="match status" value="1"/>
</dbReference>
<dbReference type="PRINTS" id="PR00318">
    <property type="entry name" value="GPROTEINA"/>
</dbReference>
<dbReference type="Gene3D" id="3.40.50.300">
    <property type="entry name" value="P-loop containing nucleotide triphosphate hydrolases"/>
    <property type="match status" value="1"/>
</dbReference>
<dbReference type="FunFam" id="3.40.50.300:FF:000720">
    <property type="entry name" value="Guanine nucleotide-binding protein G(k) subunit alpha"/>
    <property type="match status" value="1"/>
</dbReference>
<dbReference type="PANTHER" id="PTHR10218">
    <property type="entry name" value="GTP-BINDING PROTEIN ALPHA SUBUNIT"/>
    <property type="match status" value="1"/>
</dbReference>
<dbReference type="Pfam" id="PF00503">
    <property type="entry name" value="G-alpha"/>
    <property type="match status" value="1"/>
</dbReference>
<dbReference type="GO" id="GO:0005737">
    <property type="term" value="C:cytoplasm"/>
    <property type="evidence" value="ECO:0007669"/>
    <property type="project" value="TreeGrafter"/>
</dbReference>
<feature type="binding site" evidence="9">
    <location>
        <position position="38"/>
    </location>
    <ligand>
        <name>Mg(2+)</name>
        <dbReference type="ChEBI" id="CHEBI:18420"/>
    </ligand>
</feature>
<evidence type="ECO:0000256" key="4">
    <source>
        <dbReference type="ARBA" id="ARBA00022741"/>
    </source>
</evidence>
<evidence type="ECO:0000313" key="12">
    <source>
        <dbReference type="Proteomes" id="UP000719412"/>
    </source>
</evidence>
<keyword evidence="6 8" id="KW-0342">GTP-binding</keyword>
<evidence type="ECO:0000256" key="5">
    <source>
        <dbReference type="ARBA" id="ARBA00022842"/>
    </source>
</evidence>
<dbReference type="GO" id="GO:0001664">
    <property type="term" value="F:G protein-coupled receptor binding"/>
    <property type="evidence" value="ECO:0007669"/>
    <property type="project" value="TreeGrafter"/>
</dbReference>
<dbReference type="CDD" id="cd00066">
    <property type="entry name" value="G-alpha"/>
    <property type="match status" value="1"/>
</dbReference>
<dbReference type="Gene3D" id="1.10.400.10">
    <property type="entry name" value="GI Alpha 1, domain 2-like"/>
    <property type="match status" value="1"/>
</dbReference>
<feature type="binding site" evidence="8">
    <location>
        <begin position="270"/>
        <end position="273"/>
    </location>
    <ligand>
        <name>GTP</name>
        <dbReference type="ChEBI" id="CHEBI:37565"/>
    </ligand>
</feature>
<dbReference type="InterPro" id="IPR011025">
    <property type="entry name" value="GproteinA_insert"/>
</dbReference>
<keyword evidence="3 9" id="KW-0479">Metal-binding</keyword>
<dbReference type="FunFam" id="1.10.400.10:FF:000003">
    <property type="entry name" value="Guanine nucleotide-binding protein G(S) subunit alpha"/>
    <property type="match status" value="1"/>
</dbReference>
<evidence type="ECO:0000256" key="1">
    <source>
        <dbReference type="ARBA" id="ARBA00007172"/>
    </source>
</evidence>
<name>A0A8J6H7S2_TENMO</name>
<keyword evidence="5 9" id="KW-0460">Magnesium</keyword>
<comment type="caution">
    <text evidence="11">The sequence shown here is derived from an EMBL/GenBank/DDBJ whole genome shotgun (WGS) entry which is preliminary data.</text>
</comment>
<dbReference type="GO" id="GO:0003924">
    <property type="term" value="F:GTPase activity"/>
    <property type="evidence" value="ECO:0007669"/>
    <property type="project" value="UniProtKB-UniRule"/>
</dbReference>
<evidence type="ECO:0000256" key="7">
    <source>
        <dbReference type="ARBA" id="ARBA00023224"/>
    </source>
</evidence>
<comment type="function">
    <text evidence="10">Guanine nucleotide-binding proteins (G proteins) function as transducers in numerous signaling pathways controlled by G protein-coupled receptors (GPCRs).</text>
</comment>
<dbReference type="GO" id="GO:0005834">
    <property type="term" value="C:heterotrimeric G-protein complex"/>
    <property type="evidence" value="ECO:0007669"/>
    <property type="project" value="UniProtKB-UniRule"/>
</dbReference>
<dbReference type="GO" id="GO:0046872">
    <property type="term" value="F:metal ion binding"/>
    <property type="evidence" value="ECO:0007669"/>
    <property type="project" value="UniProtKB-UniRule"/>
</dbReference>
<dbReference type="SUPFAM" id="SSF47895">
    <property type="entry name" value="Transducin (alpha subunit), insertion domain"/>
    <property type="match status" value="1"/>
</dbReference>
<organism evidence="11 12">
    <name type="scientific">Tenebrio molitor</name>
    <name type="common">Yellow mealworm beetle</name>
    <dbReference type="NCBI Taxonomy" id="7067"/>
    <lineage>
        <taxon>Eukaryota</taxon>
        <taxon>Metazoa</taxon>
        <taxon>Ecdysozoa</taxon>
        <taxon>Arthropoda</taxon>
        <taxon>Hexapoda</taxon>
        <taxon>Insecta</taxon>
        <taxon>Pterygota</taxon>
        <taxon>Neoptera</taxon>
        <taxon>Endopterygota</taxon>
        <taxon>Coleoptera</taxon>
        <taxon>Polyphaga</taxon>
        <taxon>Cucujiformia</taxon>
        <taxon>Tenebrionidae</taxon>
        <taxon>Tenebrio</taxon>
    </lineage>
</organism>
<dbReference type="GO" id="GO:0007606">
    <property type="term" value="P:sensory perception of chemical stimulus"/>
    <property type="evidence" value="ECO:0007669"/>
    <property type="project" value="TreeGrafter"/>
</dbReference>
<keyword evidence="10" id="KW-0472">Membrane</keyword>
<comment type="subcellular location">
    <subcellularLocation>
        <location evidence="10">Cell membrane</location>
    </subcellularLocation>
</comment>
<evidence type="ECO:0000256" key="3">
    <source>
        <dbReference type="ARBA" id="ARBA00022723"/>
    </source>
</evidence>
<feature type="binding site" evidence="8">
    <location>
        <begin position="167"/>
        <end position="173"/>
    </location>
    <ligand>
        <name>GTP</name>
        <dbReference type="ChEBI" id="CHEBI:37565"/>
    </ligand>
</feature>
<gene>
    <name evidence="11" type="ORF">GEV33_013182</name>
</gene>
<feature type="binding site" evidence="8">
    <location>
        <begin position="142"/>
        <end position="143"/>
    </location>
    <ligand>
        <name>GTP</name>
        <dbReference type="ChEBI" id="CHEBI:37565"/>
    </ligand>
</feature>